<dbReference type="SUPFAM" id="SSF52540">
    <property type="entry name" value="P-loop containing nucleoside triphosphate hydrolases"/>
    <property type="match status" value="1"/>
</dbReference>
<sequence>MTDDGAPPPAPPGPEEEDGAPRSEAQRIASVRATLARIRIAGFKSFAEATVVEVRPGLTGIVGPNGCGKSNVVEALRWAMGETSAKAMRGGEMDDVIFAGTATRPGRNLAEVMLSLEDAEGLAPPPNHDQPELEIIRRINRGEGSNFRVNGKEVRARDVQTMFADIGSGARASAMVSQGRVSTLIQAKPEDRRQVLEEAAGIAGLRARKHEAELKLRQAETNLSRAEDLLGQLDTQRQGLQRQARQANRYRNLSGLVRQAEGEWLAILAARADAARRAADEQLASARTAVRAAEAEAEAAAIAAFEAEQAIPAPRTAEAAARTALERRRVEAEGLEAEERRAREALEAAEARLAQLRRDLSHAEGVLRDADTARERLAAEAEALAAVEGSLPARREAAQVALRAAAEAAQAAEAAAEAATIEAAEASARVQSAAEARSAAQARLARAQDAHARLLAEHEAAARTRIPTEARAEAAAEVTAADAALEAARTALEAAEAARAEAGERHAQSRRAAAEATTAATRAEVERRAAEDRLARITAQHAAMVADRDAALAEHIPPAEREAAAAALTAATEAVAQAAAALDQAEAMRAWAAAAHAEAARAATAAAGERARAQAEVSALTEVLTAREPGAAAPILDQVGVPAGLEAALGAALGEALESPSDEGGPRFWRVLPPLDGSAALPDGAVPLSRLVEAPAALARALSQIGLLPKGADGAAMQAALRPGQSLVTEDGALWRWDGHTARAGAPTPGAVRLAQRNALRAAEGRLDRAEAEAAAAEANRAAAAGREDEARSAEAAARDSRAAAEGRLNEARQADGALAARHARAESRLAAIAPQLERLAADRAEAEAAKDAAWAAEAALPDLPSLRRAAEEASAAESRAQAAEHAAREARRAAEHTARGARQHESTLATRAAEADSRLAALEPQLARLAAECAEADAALAEAVAQESALPDLDALRAAVAAARDALAAARAAEVTARSDIAALEAEGTRVAARRVAVGEEAALWTTRGEDAEARVIDLRRRGNEAQTERDALAEAPEDAGARLRGAAAMLAESEATHAAAAAALAQAEARLRDTADARRRIDAAFATARESQVRAEAAAEAAGTAGEAVAARIAERLGEDAELPEAPDELTDAAEDKARRKVERLAREREEMGPVNLRAEIEVAEIEERVGQITGDRDEVQAAIAKLRGSIGHLNREGRERLREVFDRVDAEFRSLFTKLFGGGRAHLALVGSDDPLEAGLEIYAEPPGKKLATLSLLSGGEQALTALSLIFAVFRCQPAPVCVLDEVDAPLDDANVERLCDLLDAMAAESGTRFLVVTHHPLTMARMHRLYGVTMQERGVSRLLSVDLGQAVEMAEAPVAA</sequence>
<feature type="binding site" evidence="6">
    <location>
        <begin position="64"/>
        <end position="71"/>
    </location>
    <ligand>
        <name>ATP</name>
        <dbReference type="ChEBI" id="CHEBI:30616"/>
    </ligand>
</feature>
<feature type="compositionally biased region" description="Basic and acidic residues" evidence="7">
    <location>
        <begin position="886"/>
        <end position="906"/>
    </location>
</feature>
<accession>A0ABN6P4W9</accession>
<dbReference type="PIRSF" id="PIRSF005719">
    <property type="entry name" value="SMC"/>
    <property type="match status" value="1"/>
</dbReference>
<keyword evidence="4 6" id="KW-0175">Coiled coil</keyword>
<keyword evidence="5 6" id="KW-0238">DNA-binding</keyword>
<feature type="region of interest" description="Disordered" evidence="7">
    <location>
        <begin position="501"/>
        <end position="525"/>
    </location>
</feature>
<evidence type="ECO:0000313" key="9">
    <source>
        <dbReference type="EMBL" id="BDG73696.1"/>
    </source>
</evidence>
<dbReference type="InterPro" id="IPR011890">
    <property type="entry name" value="SMC_prok"/>
</dbReference>
<feature type="compositionally biased region" description="Pro residues" evidence="7">
    <location>
        <begin position="1"/>
        <end position="13"/>
    </location>
</feature>
<feature type="compositionally biased region" description="Low complexity" evidence="7">
    <location>
        <begin position="510"/>
        <end position="522"/>
    </location>
</feature>
<feature type="coiled-coil region" evidence="6">
    <location>
        <begin position="325"/>
        <end position="366"/>
    </location>
</feature>
<dbReference type="InterPro" id="IPR003395">
    <property type="entry name" value="RecF/RecN/SMC_N"/>
</dbReference>
<organism evidence="9 10">
    <name type="scientific">Roseomonas fluvialis</name>
    <dbReference type="NCBI Taxonomy" id="1750527"/>
    <lineage>
        <taxon>Bacteria</taxon>
        <taxon>Pseudomonadati</taxon>
        <taxon>Pseudomonadota</taxon>
        <taxon>Alphaproteobacteria</taxon>
        <taxon>Acetobacterales</taxon>
        <taxon>Roseomonadaceae</taxon>
        <taxon>Roseomonas</taxon>
    </lineage>
</organism>
<evidence type="ECO:0000256" key="1">
    <source>
        <dbReference type="ARBA" id="ARBA00022490"/>
    </source>
</evidence>
<evidence type="ECO:0000256" key="7">
    <source>
        <dbReference type="SAM" id="MobiDB-lite"/>
    </source>
</evidence>
<reference evidence="9 10" key="1">
    <citation type="journal article" date="2016" name="Microbes Environ.">
        <title>Phylogenetically diverse aerobic anoxygenic phototrophic bacteria isolated from epilithic biofilms in Tama river, Japan.</title>
        <authorList>
            <person name="Hirose S."/>
            <person name="Matsuura K."/>
            <person name="Haruta S."/>
        </authorList>
    </citation>
    <scope>NUCLEOTIDE SEQUENCE [LARGE SCALE GENOMIC DNA]</scope>
    <source>
        <strain evidence="9 10">S08</strain>
    </source>
</reference>
<keyword evidence="2 6" id="KW-0547">Nucleotide-binding</keyword>
<dbReference type="InterPro" id="IPR027417">
    <property type="entry name" value="P-loop_NTPase"/>
</dbReference>
<feature type="region of interest" description="Disordered" evidence="7">
    <location>
        <begin position="1"/>
        <end position="25"/>
    </location>
</feature>
<keyword evidence="3 6" id="KW-0067">ATP-binding</keyword>
<evidence type="ECO:0000256" key="4">
    <source>
        <dbReference type="ARBA" id="ARBA00023054"/>
    </source>
</evidence>
<feature type="coiled-coil region" evidence="6">
    <location>
        <begin position="202"/>
        <end position="243"/>
    </location>
</feature>
<comment type="similarity">
    <text evidence="6">Belongs to the SMC family.</text>
</comment>
<evidence type="ECO:0000256" key="3">
    <source>
        <dbReference type="ARBA" id="ARBA00022840"/>
    </source>
</evidence>
<dbReference type="Gene3D" id="3.40.50.300">
    <property type="entry name" value="P-loop containing nucleotide triphosphate hydrolases"/>
    <property type="match status" value="2"/>
</dbReference>
<comment type="function">
    <text evidence="6">Required for chromosome condensation and partitioning.</text>
</comment>
<feature type="domain" description="RecF/RecN/SMC N-terminal" evidence="8">
    <location>
        <begin position="35"/>
        <end position="1344"/>
    </location>
</feature>
<dbReference type="RefSeq" id="WP_244407910.1">
    <property type="nucleotide sequence ID" value="NZ_AP025637.1"/>
</dbReference>
<dbReference type="EMBL" id="AP025637">
    <property type="protein sequence ID" value="BDG73696.1"/>
    <property type="molecule type" value="Genomic_DNA"/>
</dbReference>
<feature type="coiled-coil region" evidence="6">
    <location>
        <begin position="753"/>
        <end position="787"/>
    </location>
</feature>
<dbReference type="Proteomes" id="UP000831327">
    <property type="component" value="Chromosome"/>
</dbReference>
<protein>
    <recommendedName>
        <fullName evidence="6">Chromosome partition protein Smc</fullName>
    </recommendedName>
</protein>
<evidence type="ECO:0000256" key="5">
    <source>
        <dbReference type="ARBA" id="ARBA00023125"/>
    </source>
</evidence>
<dbReference type="Pfam" id="PF02463">
    <property type="entry name" value="SMC_N"/>
    <property type="match status" value="1"/>
</dbReference>
<comment type="subcellular location">
    <subcellularLocation>
        <location evidence="6">Cytoplasm</location>
    </subcellularLocation>
</comment>
<proteinExistence type="inferred from homology"/>
<dbReference type="HAMAP" id="MF_01894">
    <property type="entry name" value="Smc_prok"/>
    <property type="match status" value="1"/>
</dbReference>
<keyword evidence="1 6" id="KW-0963">Cytoplasm</keyword>
<feature type="compositionally biased region" description="Low complexity" evidence="7">
    <location>
        <begin position="873"/>
        <end position="885"/>
    </location>
</feature>
<evidence type="ECO:0000256" key="6">
    <source>
        <dbReference type="HAMAP-Rule" id="MF_01894"/>
    </source>
</evidence>
<evidence type="ECO:0000256" key="2">
    <source>
        <dbReference type="ARBA" id="ARBA00022741"/>
    </source>
</evidence>
<feature type="region of interest" description="Disordered" evidence="7">
    <location>
        <begin position="870"/>
        <end position="913"/>
    </location>
</feature>
<evidence type="ECO:0000313" key="10">
    <source>
        <dbReference type="Proteomes" id="UP000831327"/>
    </source>
</evidence>
<dbReference type="InterPro" id="IPR024704">
    <property type="entry name" value="SMC"/>
</dbReference>
<dbReference type="CDD" id="cd03278">
    <property type="entry name" value="ABC_SMC_barmotin"/>
    <property type="match status" value="1"/>
</dbReference>
<gene>
    <name evidence="6" type="primary">smc</name>
    <name evidence="9" type="ORF">Rmf_36250</name>
</gene>
<dbReference type="PANTHER" id="PTHR43977">
    <property type="entry name" value="STRUCTURAL MAINTENANCE OF CHROMOSOMES PROTEIN 3"/>
    <property type="match status" value="1"/>
</dbReference>
<comment type="subunit">
    <text evidence="6">Homodimer.</text>
</comment>
<keyword evidence="10" id="KW-1185">Reference proteome</keyword>
<evidence type="ECO:0000259" key="8">
    <source>
        <dbReference type="Pfam" id="PF02463"/>
    </source>
</evidence>
<name>A0ABN6P4W9_9PROT</name>
<feature type="coiled-coil region" evidence="6">
    <location>
        <begin position="927"/>
        <end position="974"/>
    </location>
</feature>
<comment type="domain">
    <text evidence="6">Contains large globular domains required for ATP hydrolysis at each terminus and a third globular domain forming a flexible hinge near the middle of the molecule. These domains are separated by coiled-coil structures.</text>
</comment>